<evidence type="ECO:0000313" key="15">
    <source>
        <dbReference type="Proteomes" id="UP000231673"/>
    </source>
</evidence>
<dbReference type="Pfam" id="PF01728">
    <property type="entry name" value="FtsJ"/>
    <property type="match status" value="1"/>
</dbReference>
<dbReference type="InterPro" id="IPR029063">
    <property type="entry name" value="SAM-dependent_MTases_sf"/>
</dbReference>
<evidence type="ECO:0000256" key="7">
    <source>
        <dbReference type="ARBA" id="ARBA00041129"/>
    </source>
</evidence>
<comment type="catalytic activity">
    <reaction evidence="10 11">
        <text>uridine(2552) in 23S rRNA + S-adenosyl-L-methionine = 2'-O-methyluridine(2552) in 23S rRNA + S-adenosyl-L-homocysteine + H(+)</text>
        <dbReference type="Rhea" id="RHEA:42720"/>
        <dbReference type="Rhea" id="RHEA-COMP:10202"/>
        <dbReference type="Rhea" id="RHEA-COMP:10203"/>
        <dbReference type="ChEBI" id="CHEBI:15378"/>
        <dbReference type="ChEBI" id="CHEBI:57856"/>
        <dbReference type="ChEBI" id="CHEBI:59789"/>
        <dbReference type="ChEBI" id="CHEBI:65315"/>
        <dbReference type="ChEBI" id="CHEBI:74478"/>
        <dbReference type="EC" id="2.1.1.166"/>
    </reaction>
</comment>
<gene>
    <name evidence="11" type="primary">rlmE</name>
    <name evidence="11" type="synonym">ftsJ</name>
    <name evidence="11" type="synonym">rrmJ</name>
    <name evidence="14" type="ORF">CO003_01820</name>
</gene>
<dbReference type="HAMAP" id="MF_01547">
    <property type="entry name" value="RNA_methyltr_E"/>
    <property type="match status" value="1"/>
</dbReference>
<feature type="binding site" evidence="11">
    <location>
        <position position="72"/>
    </location>
    <ligand>
        <name>S-adenosyl-L-methionine</name>
        <dbReference type="ChEBI" id="CHEBI:59789"/>
    </ligand>
</feature>
<keyword evidence="2 11" id="KW-0489">Methyltransferase</keyword>
<dbReference type="EMBL" id="PFGW01000037">
    <property type="protein sequence ID" value="PIW74607.1"/>
    <property type="molecule type" value="Genomic_DNA"/>
</dbReference>
<dbReference type="GO" id="GO:0008650">
    <property type="term" value="F:rRNA (uridine-2'-O-)-methyltransferase activity"/>
    <property type="evidence" value="ECO:0007669"/>
    <property type="project" value="UniProtKB-UniRule"/>
</dbReference>
<comment type="caution">
    <text evidence="14">The sequence shown here is derived from an EMBL/GenBank/DDBJ whole genome shotgun (WGS) entry which is preliminary data.</text>
</comment>
<dbReference type="PANTHER" id="PTHR10920:SF18">
    <property type="entry name" value="RRNA METHYLTRANSFERASE 2, MITOCHONDRIAL"/>
    <property type="match status" value="1"/>
</dbReference>
<evidence type="ECO:0000256" key="8">
    <source>
        <dbReference type="ARBA" id="ARBA00041995"/>
    </source>
</evidence>
<feature type="binding site" evidence="11">
    <location>
        <position position="52"/>
    </location>
    <ligand>
        <name>S-adenosyl-L-methionine</name>
        <dbReference type="ChEBI" id="CHEBI:59789"/>
    </ligand>
</feature>
<evidence type="ECO:0000256" key="3">
    <source>
        <dbReference type="ARBA" id="ARBA00022679"/>
    </source>
</evidence>
<dbReference type="InterPro" id="IPR050082">
    <property type="entry name" value="RNA_methyltr_RlmE"/>
</dbReference>
<evidence type="ECO:0000256" key="9">
    <source>
        <dbReference type="ARBA" id="ARBA00042745"/>
    </source>
</evidence>
<proteinExistence type="inferred from homology"/>
<evidence type="ECO:0000256" key="4">
    <source>
        <dbReference type="ARBA" id="ARBA00022691"/>
    </source>
</evidence>
<dbReference type="PIRSF" id="PIRSF005461">
    <property type="entry name" value="23S_rRNA_mtase"/>
    <property type="match status" value="1"/>
</dbReference>
<evidence type="ECO:0000256" key="5">
    <source>
        <dbReference type="ARBA" id="ARBA00037569"/>
    </source>
</evidence>
<sequence length="197" mass="22334">MRLNESRRNYYTQKAKEKNFPARSVFKLAEMDKKYSLVKKDDAVLDLGCAPGSWLMYLSEKVGPSGKVVGVDFQDINIDPRGNIIFLKQDVLEVKPADLKKVSPFYQAVLSDLSPRLTGLADKDDAVMAEYCQKALCLAEALLAQGGNFVCKMFESEFSAGFFQAVKERFSFAKRYRTRITPKRSREFYFIAKGFGC</sequence>
<dbReference type="GO" id="GO:0005737">
    <property type="term" value="C:cytoplasm"/>
    <property type="evidence" value="ECO:0007669"/>
    <property type="project" value="UniProtKB-SubCell"/>
</dbReference>
<protein>
    <recommendedName>
        <fullName evidence="7 11">Ribosomal RNA large subunit methyltransferase E</fullName>
        <ecNumber evidence="6 11">2.1.1.166</ecNumber>
    </recommendedName>
    <alternativeName>
        <fullName evidence="9 11">23S rRNA Um2552 methyltransferase</fullName>
    </alternativeName>
    <alternativeName>
        <fullName evidence="8 11">rRNA (uridine-2'-O-)-methyltransferase</fullName>
    </alternativeName>
</protein>
<feature type="binding site" evidence="11">
    <location>
        <position position="112"/>
    </location>
    <ligand>
        <name>S-adenosyl-L-methionine</name>
        <dbReference type="ChEBI" id="CHEBI:59789"/>
    </ligand>
</feature>
<feature type="binding site" evidence="11">
    <location>
        <position position="90"/>
    </location>
    <ligand>
        <name>S-adenosyl-L-methionine</name>
        <dbReference type="ChEBI" id="CHEBI:59789"/>
    </ligand>
</feature>
<keyword evidence="3 11" id="KW-0808">Transferase</keyword>
<evidence type="ECO:0000256" key="11">
    <source>
        <dbReference type="HAMAP-Rule" id="MF_01547"/>
    </source>
</evidence>
<dbReference type="InterPro" id="IPR015507">
    <property type="entry name" value="rRNA-MeTfrase_E"/>
</dbReference>
<reference evidence="15" key="1">
    <citation type="submission" date="2017-09" db="EMBL/GenBank/DDBJ databases">
        <title>Depth-based differentiation of microbial function through sediment-hosted aquifers and enrichment of novel symbionts in the deep terrestrial subsurface.</title>
        <authorList>
            <person name="Probst A.J."/>
            <person name="Ladd B."/>
            <person name="Jarett J.K."/>
            <person name="Geller-Mcgrath D.E."/>
            <person name="Sieber C.M.K."/>
            <person name="Emerson J.B."/>
            <person name="Anantharaman K."/>
            <person name="Thomas B.C."/>
            <person name="Malmstrom R."/>
            <person name="Stieglmeier M."/>
            <person name="Klingl A."/>
            <person name="Woyke T."/>
            <person name="Ryan C.M."/>
            <person name="Banfield J.F."/>
        </authorList>
    </citation>
    <scope>NUCLEOTIDE SEQUENCE [LARGE SCALE GENOMIC DNA]</scope>
</reference>
<dbReference type="EC" id="2.1.1.166" evidence="6 11"/>
<keyword evidence="11" id="KW-0963">Cytoplasm</keyword>
<dbReference type="Gene3D" id="3.40.50.150">
    <property type="entry name" value="Vaccinia Virus protein VP39"/>
    <property type="match status" value="1"/>
</dbReference>
<keyword evidence="4 11" id="KW-0949">S-adenosyl-L-methionine</keyword>
<dbReference type="SUPFAM" id="SSF53335">
    <property type="entry name" value="S-adenosyl-L-methionine-dependent methyltransferases"/>
    <property type="match status" value="1"/>
</dbReference>
<dbReference type="Proteomes" id="UP000231673">
    <property type="component" value="Unassembled WGS sequence"/>
</dbReference>
<dbReference type="AlphaFoldDB" id="A0A2M7IDJ8"/>
<comment type="function">
    <text evidence="5 11">Specifically methylates the uridine in position 2552 of 23S rRNA at the 2'-O position of the ribose in the fully assembled 50S ribosomal subunit.</text>
</comment>
<feature type="binding site" evidence="11">
    <location>
        <position position="54"/>
    </location>
    <ligand>
        <name>S-adenosyl-L-methionine</name>
        <dbReference type="ChEBI" id="CHEBI:59789"/>
    </ligand>
</feature>
<comment type="similarity">
    <text evidence="11">Belongs to the class I-like SAM-binding methyltransferase superfamily. RNA methyltransferase RlmE family.</text>
</comment>
<evidence type="ECO:0000256" key="1">
    <source>
        <dbReference type="ARBA" id="ARBA00022552"/>
    </source>
</evidence>
<evidence type="ECO:0000259" key="13">
    <source>
        <dbReference type="Pfam" id="PF01728"/>
    </source>
</evidence>
<comment type="subcellular location">
    <subcellularLocation>
        <location evidence="11">Cytoplasm</location>
    </subcellularLocation>
</comment>
<evidence type="ECO:0000256" key="12">
    <source>
        <dbReference type="PIRSR" id="PIRSR005461-1"/>
    </source>
</evidence>
<dbReference type="InterPro" id="IPR002877">
    <property type="entry name" value="RNA_MeTrfase_FtsJ_dom"/>
</dbReference>
<feature type="domain" description="Ribosomal RNA methyltransferase FtsJ" evidence="13">
    <location>
        <begin position="21"/>
        <end position="195"/>
    </location>
</feature>
<dbReference type="PANTHER" id="PTHR10920">
    <property type="entry name" value="RIBOSOMAL RNA METHYLTRANSFERASE"/>
    <property type="match status" value="1"/>
</dbReference>
<keyword evidence="1 11" id="KW-0698">rRNA processing</keyword>
<feature type="active site" description="Proton acceptor" evidence="11 12">
    <location>
        <position position="152"/>
    </location>
</feature>
<evidence type="ECO:0000313" key="14">
    <source>
        <dbReference type="EMBL" id="PIW74607.1"/>
    </source>
</evidence>
<evidence type="ECO:0000256" key="10">
    <source>
        <dbReference type="ARBA" id="ARBA00048970"/>
    </source>
</evidence>
<name>A0A2M7IDJ8_9BACT</name>
<evidence type="ECO:0000256" key="6">
    <source>
        <dbReference type="ARBA" id="ARBA00038861"/>
    </source>
</evidence>
<organism evidence="14 15">
    <name type="scientific">Candidatus Portnoybacteria bacterium CG_4_8_14_3_um_filter_44_15</name>
    <dbReference type="NCBI Taxonomy" id="1974803"/>
    <lineage>
        <taxon>Bacteria</taxon>
        <taxon>Candidatus Portnoyibacteriota</taxon>
    </lineage>
</organism>
<accession>A0A2M7IDJ8</accession>
<evidence type="ECO:0000256" key="2">
    <source>
        <dbReference type="ARBA" id="ARBA00022603"/>
    </source>
</evidence>